<protein>
    <submittedName>
        <fullName evidence="1">Pyoverdine biosynthesis protein PvcA</fullName>
    </submittedName>
</protein>
<dbReference type="EMBL" id="QWDR01000001">
    <property type="protein sequence ID" value="RJY33844.1"/>
    <property type="molecule type" value="Genomic_DNA"/>
</dbReference>
<organism evidence="1 2">
    <name type="scientific">Legionella pneumophila subsp. pneumophila</name>
    <dbReference type="NCBI Taxonomy" id="91891"/>
    <lineage>
        <taxon>Bacteria</taxon>
        <taxon>Pseudomonadati</taxon>
        <taxon>Pseudomonadota</taxon>
        <taxon>Gammaproteobacteria</taxon>
        <taxon>Legionellales</taxon>
        <taxon>Legionellaceae</taxon>
        <taxon>Legionella</taxon>
    </lineage>
</organism>
<dbReference type="Pfam" id="PF05141">
    <property type="entry name" value="DIT1_PvcA"/>
    <property type="match status" value="1"/>
</dbReference>
<dbReference type="PANTHER" id="PTHR37285">
    <property type="entry name" value="SPORE WALL MATURATION PROTEIN DIT1"/>
    <property type="match status" value="1"/>
</dbReference>
<reference evidence="1 2" key="1">
    <citation type="submission" date="2018-08" db="EMBL/GenBank/DDBJ databases">
        <title>Genome Sequences of Legionella pneumophila subsp. pneumophila Isolates, Recovered from a Drinking Water System in a Large Builging.</title>
        <authorList>
            <person name="Gomez-Alvarez V."/>
            <person name="Boczek L."/>
            <person name="King D."/>
            <person name="Pemberton A."/>
            <person name="Pfaller S."/>
            <person name="Rodgers M."/>
            <person name="Santodomingo J."/>
            <person name="Revetta R."/>
        </authorList>
    </citation>
    <scope>NUCLEOTIDE SEQUENCE [LARGE SCALE GENOMIC DNA]</scope>
    <source>
        <strain evidence="1 2">L01C.1</strain>
    </source>
</reference>
<accession>A0A3A6UTA9</accession>
<dbReference type="PANTHER" id="PTHR37285:SF5">
    <property type="entry name" value="SPORE WALL MATURATION PROTEIN DIT1"/>
    <property type="match status" value="1"/>
</dbReference>
<gene>
    <name evidence="1" type="ORF">D1H98_03335</name>
</gene>
<sequence>MYSLFQEGRKMKNTAFLITENHYPKDYRLKKSPDSDSAMGVAKRILAEVMIFRRVPETISLCSTGCQKCASPHLPKIISAVNENEPVTFILPAFPGKSPNPEKVLGHLPDHAERLSLNFLGALCQRIKNFYTPGIKIILCSDGRVFSDVVGMNESDVTAYQLELDRLIKEMSLADLSTFNLDYFYKNLHFVQMREELMKSYGQSLDFLKQKIRNGAKPSASPDEQEANRMYSGITRFLFEDAMHAGQAKSRTAIQKESRVKAYEVIRRSNAWSALIAEHFPKAVRLSIHPQTCGSKKLGIRLIGNESWMTPWHGVAVESNKGYVLLRRSEAEALGAKLICSSDGRRSHYQLMAEVSYEL</sequence>
<dbReference type="InterPro" id="IPR017133">
    <property type="entry name" value="PvcA"/>
</dbReference>
<dbReference type="PIRSF" id="PIRSF037196">
    <property type="entry name" value="Pyoverdine_chromoph_PvcA"/>
    <property type="match status" value="1"/>
</dbReference>
<name>A0A3A6UTA9_LEGPN</name>
<dbReference type="InterPro" id="IPR007817">
    <property type="entry name" value="Isocyanide_synthase_DIT1"/>
</dbReference>
<proteinExistence type="predicted"/>
<comment type="caution">
    <text evidence="1">The sequence shown here is derived from an EMBL/GenBank/DDBJ whole genome shotgun (WGS) entry which is preliminary data.</text>
</comment>
<dbReference type="Gene3D" id="3.30.60.140">
    <property type="match status" value="1"/>
</dbReference>
<dbReference type="AlphaFoldDB" id="A0A3A6UTA9"/>
<dbReference type="Proteomes" id="UP000277145">
    <property type="component" value="Unassembled WGS sequence"/>
</dbReference>
<evidence type="ECO:0000313" key="2">
    <source>
        <dbReference type="Proteomes" id="UP000277145"/>
    </source>
</evidence>
<evidence type="ECO:0000313" key="1">
    <source>
        <dbReference type="EMBL" id="RJY33844.1"/>
    </source>
</evidence>